<accession>A0ABW0WEK8</accession>
<evidence type="ECO:0000313" key="3">
    <source>
        <dbReference type="Proteomes" id="UP001596065"/>
    </source>
</evidence>
<evidence type="ECO:0000313" key="2">
    <source>
        <dbReference type="EMBL" id="MFC5655334.1"/>
    </source>
</evidence>
<sequence>MTAHYLPNNWPCFKETVKGVPRYVTFSDYPVQLLQAVYGARADGLRKRLEAASEQELVRKVEAQERLYAELTRERRW</sequence>
<name>A0ABW0WEK8_STRNO</name>
<proteinExistence type="predicted"/>
<feature type="coiled-coil region" evidence="1">
    <location>
        <begin position="46"/>
        <end position="74"/>
    </location>
</feature>
<comment type="caution">
    <text evidence="2">The sequence shown here is derived from an EMBL/GenBank/DDBJ whole genome shotgun (WGS) entry which is preliminary data.</text>
</comment>
<dbReference type="Proteomes" id="UP001596065">
    <property type="component" value="Unassembled WGS sequence"/>
</dbReference>
<reference evidence="3" key="1">
    <citation type="journal article" date="2019" name="Int. J. Syst. Evol. Microbiol.">
        <title>The Global Catalogue of Microorganisms (GCM) 10K type strain sequencing project: providing services to taxonomists for standard genome sequencing and annotation.</title>
        <authorList>
            <consortium name="The Broad Institute Genomics Platform"/>
            <consortium name="The Broad Institute Genome Sequencing Center for Infectious Disease"/>
            <person name="Wu L."/>
            <person name="Ma J."/>
        </authorList>
    </citation>
    <scope>NUCLEOTIDE SEQUENCE [LARGE SCALE GENOMIC DNA]</scope>
    <source>
        <strain evidence="3">KCTC 5701</strain>
    </source>
</reference>
<keyword evidence="3" id="KW-1185">Reference proteome</keyword>
<gene>
    <name evidence="2" type="ORF">ACFP3J_07505</name>
</gene>
<organism evidence="2 3">
    <name type="scientific">Streptomyces nogalater</name>
    <dbReference type="NCBI Taxonomy" id="38314"/>
    <lineage>
        <taxon>Bacteria</taxon>
        <taxon>Bacillati</taxon>
        <taxon>Actinomycetota</taxon>
        <taxon>Actinomycetes</taxon>
        <taxon>Kitasatosporales</taxon>
        <taxon>Streptomycetaceae</taxon>
        <taxon>Streptomyces</taxon>
    </lineage>
</organism>
<evidence type="ECO:0000256" key="1">
    <source>
        <dbReference type="SAM" id="Coils"/>
    </source>
</evidence>
<keyword evidence="1" id="KW-0175">Coiled coil</keyword>
<protein>
    <submittedName>
        <fullName evidence="2">Uncharacterized protein</fullName>
    </submittedName>
</protein>
<dbReference type="EMBL" id="JBHSOE010000008">
    <property type="protein sequence ID" value="MFC5655334.1"/>
    <property type="molecule type" value="Genomic_DNA"/>
</dbReference>
<dbReference type="RefSeq" id="WP_344350704.1">
    <property type="nucleotide sequence ID" value="NZ_BAAASM010000037.1"/>
</dbReference>